<dbReference type="Proteomes" id="UP000523007">
    <property type="component" value="Unassembled WGS sequence"/>
</dbReference>
<evidence type="ECO:0000259" key="1">
    <source>
        <dbReference type="Pfam" id="PF18407"/>
    </source>
</evidence>
<organism evidence="2 3">
    <name type="scientific">Lipingzhangella halophila</name>
    <dbReference type="NCBI Taxonomy" id="1783352"/>
    <lineage>
        <taxon>Bacteria</taxon>
        <taxon>Bacillati</taxon>
        <taxon>Actinomycetota</taxon>
        <taxon>Actinomycetes</taxon>
        <taxon>Streptosporangiales</taxon>
        <taxon>Nocardiopsidaceae</taxon>
        <taxon>Lipingzhangella</taxon>
    </lineage>
</organism>
<dbReference type="PANTHER" id="PTHR19288">
    <property type="entry name" value="4-NITROPHENYLPHOSPHATASE-RELATED"/>
    <property type="match status" value="1"/>
</dbReference>
<reference evidence="2 3" key="1">
    <citation type="submission" date="2020-08" db="EMBL/GenBank/DDBJ databases">
        <title>Sequencing the genomes of 1000 actinobacteria strains.</title>
        <authorList>
            <person name="Klenk H.-P."/>
        </authorList>
    </citation>
    <scope>NUCLEOTIDE SEQUENCE [LARGE SCALE GENOMIC DNA]</scope>
    <source>
        <strain evidence="2 3">DSM 102030</strain>
    </source>
</reference>
<name>A0A7W7RI64_9ACTN</name>
<gene>
    <name evidence="2" type="ORF">F4561_003286</name>
</gene>
<dbReference type="GO" id="GO:0005737">
    <property type="term" value="C:cytoplasm"/>
    <property type="evidence" value="ECO:0007669"/>
    <property type="project" value="TreeGrafter"/>
</dbReference>
<dbReference type="NCBIfam" id="TIGR01460">
    <property type="entry name" value="HAD-SF-IIA"/>
    <property type="match status" value="1"/>
</dbReference>
<comment type="caution">
    <text evidence="2">The sequence shown here is derived from an EMBL/GenBank/DDBJ whole genome shotgun (WGS) entry which is preliminary data.</text>
</comment>
<feature type="domain" description="GCN5-related N-acetyltransferase-like" evidence="1">
    <location>
        <begin position="283"/>
        <end position="336"/>
    </location>
</feature>
<dbReference type="InterPro" id="IPR041065">
    <property type="entry name" value="GNAT-like"/>
</dbReference>
<dbReference type="RefSeq" id="WP_184579912.1">
    <property type="nucleotide sequence ID" value="NZ_JACHJT010000001.1"/>
</dbReference>
<dbReference type="Pfam" id="PF13344">
    <property type="entry name" value="Hydrolase_6"/>
    <property type="match status" value="1"/>
</dbReference>
<dbReference type="Pfam" id="PF13242">
    <property type="entry name" value="Hydrolase_like"/>
    <property type="match status" value="1"/>
</dbReference>
<dbReference type="InterPro" id="IPR023214">
    <property type="entry name" value="HAD_sf"/>
</dbReference>
<dbReference type="Gene3D" id="3.40.50.1000">
    <property type="entry name" value="HAD superfamily/HAD-like"/>
    <property type="match status" value="2"/>
</dbReference>
<proteinExistence type="predicted"/>
<protein>
    <submittedName>
        <fullName evidence="2">HAD superfamily hydrolase (TIGR01450 family)</fullName>
    </submittedName>
</protein>
<dbReference type="EMBL" id="JACHJT010000001">
    <property type="protein sequence ID" value="MBB4932466.1"/>
    <property type="molecule type" value="Genomic_DNA"/>
</dbReference>
<dbReference type="AlphaFoldDB" id="A0A7W7RI64"/>
<accession>A0A7W7RI64</accession>
<dbReference type="SUPFAM" id="SSF56784">
    <property type="entry name" value="HAD-like"/>
    <property type="match status" value="1"/>
</dbReference>
<evidence type="ECO:0000313" key="2">
    <source>
        <dbReference type="EMBL" id="MBB4932466.1"/>
    </source>
</evidence>
<sequence length="336" mass="34376">MPLLSATRPLNASHDAAFLDLDGVVYIGSRAIPAAPEAIEKARSAGTRVVFVTNNAARTPAAIAERLRALDVSADPEAVVTSAEAAARLVASRVPAGSPVLVVGDTGLRRAMHECGLRPVSLASEQPTAVVQGYSPHLGYDLMAEGGLAVSRGALFVVSNNDATTPMDRGIVPANGSVARVIASATGQEPIVAGKPMRPLHDECVQRTGAQAPLVVGDRLDTDIEGANSHGTASMLVLSGVTTPAALLAAPPGHRPNYLAWDVGGINLPHPQIRVGSAGAAHCGGWTATPHEGQLRLTGDGDRLDGLRALCGAAWSAPPEAGTDLAAHDALAYLGW</sequence>
<keyword evidence="2" id="KW-0378">Hydrolase</keyword>
<keyword evidence="3" id="KW-1185">Reference proteome</keyword>
<dbReference type="PANTHER" id="PTHR19288:SF95">
    <property type="entry name" value="D-GLYCEROL 3-PHOSPHATE PHOSPHATASE"/>
    <property type="match status" value="1"/>
</dbReference>
<evidence type="ECO:0000313" key="3">
    <source>
        <dbReference type="Proteomes" id="UP000523007"/>
    </source>
</evidence>
<dbReference type="InterPro" id="IPR036412">
    <property type="entry name" value="HAD-like_sf"/>
</dbReference>
<dbReference type="GO" id="GO:0016791">
    <property type="term" value="F:phosphatase activity"/>
    <property type="evidence" value="ECO:0007669"/>
    <property type="project" value="TreeGrafter"/>
</dbReference>
<dbReference type="InterPro" id="IPR006357">
    <property type="entry name" value="HAD-SF_hydro_IIA"/>
</dbReference>
<dbReference type="Pfam" id="PF18407">
    <property type="entry name" value="GNAT_like"/>
    <property type="match status" value="1"/>
</dbReference>